<dbReference type="Proteomes" id="UP000091820">
    <property type="component" value="Unassembled WGS sequence"/>
</dbReference>
<feature type="compositionally biased region" description="Polar residues" evidence="2">
    <location>
        <begin position="1226"/>
        <end position="1237"/>
    </location>
</feature>
<dbReference type="STRING" id="37001.A0A1A9WLZ2"/>
<feature type="compositionally biased region" description="Low complexity" evidence="2">
    <location>
        <begin position="461"/>
        <end position="474"/>
    </location>
</feature>
<keyword evidence="5" id="KW-1185">Reference proteome</keyword>
<feature type="domain" description="Rho-GAP" evidence="3">
    <location>
        <begin position="831"/>
        <end position="1035"/>
    </location>
</feature>
<dbReference type="PANTHER" id="PTHR12635">
    <property type="entry name" value="RHO-GTPASE-ACTIVATING PROTEIN 6 FAMILY MEMBER"/>
    <property type="match status" value="1"/>
</dbReference>
<feature type="compositionally biased region" description="Basic and acidic residues" evidence="2">
    <location>
        <begin position="805"/>
        <end position="820"/>
    </location>
</feature>
<feature type="compositionally biased region" description="Polar residues" evidence="2">
    <location>
        <begin position="259"/>
        <end position="278"/>
    </location>
</feature>
<sequence>MFDEQKIKRAEPRFILWRRKSSYPGALRNSKRRLKQLLLHTGQKYPTVKEQEEANNADVVIDLLHSHLGLDDSIKTATLLGTKTVRPDQTCSPSAQRPISNKSSSISGNILFNRTSALLKVPDQMQYSNHIDQLVERLRLLAQSSIWQGTINIRPEAITSDLLDDKLALKKIYSALKKQQLHRILNVPSIPSKNQANIRHSSSLSSLLHFGNMQRSYSNRRGKEALPKFNTDLSTTTVTKSMAEPTTKQYILPSDERSSLSTLRLSPEKSSWQMSKTSKTIKKRSPQTSPCSTQTTFIALSEIKRIAAEYKDRKREQQSLVKGGIEDKCNQPRLRKSSLDNEDVSQSVSDTIKRYLRMARKKSVQEVSSNQFKCINYDRNLRNIQAKGEINPPGMDEGNNKAIQTLDAWAVIMLDIIHGHDSSETLEAAHREWQQLLNERLQRKLQYEQHILLQPNSAYGSSLSSRSSSSAPTSPTSPPLSPTITSQTSSSSCSTSDVYSAVSSSGTSVPLTLTTADKSHAGNILHTGSQFLSNLWHTATTFSSHIPSGTGAAGETIGACTNNNITSTSTGSLSTNMQKSKSSSNVGQFVSRKMQKNRSKSQTRPVSSILSSYVTPGSALKWAPAGEFTWISENGDKLYLKDSPLHTLTDTEARLLQRVVMEKVSELNIDINASGYTDSKSHKRRILAKKKAMTTSLFDIGKKDYSSNTTIFGNSLESCVANDKIRDDLNINVCSEKGSRNSITSLFRSGGAIDSLKLNDNVRSCESLPSNTPAESGTKNRSKASSMSYYFGNLGKSASMQKSRSQTDMRRKSQELEKKNREYSDSYVKDCDEKRYLQNPELKVPKFMISCLNYLEKNGLHSVGLFRVSPPKKRVKQMREDFDKTGKKNFDDDTSPHDVATLLKEFLRDLPEPLLSNKLYRAFLATQKIRNRRLQMEAISHLVKLLPPAHRDTLYVLLKFLAKVAACSDDISPSDNKQHINGNKMDSNNLATIFAPNILRTTHPDLGSSDEQEYMNDAINVDIFKVPAELMDAVYSHMLDECPDQLYRLCEFRSHLLNEEQRQSHLSLQKLTSEPSQELIDAAKMGLYQQTVIPTADSSKISEYLETYTNDFYSSESFKQAQITAFDRRKSSPTVLDKQSGIVSASLQIPMHVNYDELFSRNVSDGASTSNILIGKITNIQREENLPISGSLSFSTRKDNSTLSSSVKGQRPIPPQRKDYKFQARKQPSSSMNEVPKSSITSAAMILNKEQNIRKVNKEPKLPTSITNIGDAILRSKTADFERMSGTSIATSKSTITTTTKRSQSGTGIANLANKSSNTLKSISSSSQQLYKRQELISSANNTTKK</sequence>
<dbReference type="Gene3D" id="1.10.555.10">
    <property type="entry name" value="Rho GTPase activation protein"/>
    <property type="match status" value="1"/>
</dbReference>
<evidence type="ECO:0000313" key="4">
    <source>
        <dbReference type="EnsemblMetazoa" id="GBRI024404-PA"/>
    </source>
</evidence>
<evidence type="ECO:0000256" key="1">
    <source>
        <dbReference type="ARBA" id="ARBA00022468"/>
    </source>
</evidence>
<feature type="compositionally biased region" description="Low complexity" evidence="2">
    <location>
        <begin position="1293"/>
        <end position="1307"/>
    </location>
</feature>
<feature type="region of interest" description="Disordered" evidence="2">
    <location>
        <begin position="1293"/>
        <end position="1312"/>
    </location>
</feature>
<dbReference type="InterPro" id="IPR008936">
    <property type="entry name" value="Rho_GTPase_activation_prot"/>
</dbReference>
<dbReference type="PROSITE" id="PS50238">
    <property type="entry name" value="RHOGAP"/>
    <property type="match status" value="1"/>
</dbReference>
<dbReference type="GO" id="GO:0007165">
    <property type="term" value="P:signal transduction"/>
    <property type="evidence" value="ECO:0007669"/>
    <property type="project" value="InterPro"/>
</dbReference>
<dbReference type="InterPro" id="IPR000198">
    <property type="entry name" value="RhoGAP_dom"/>
</dbReference>
<feature type="compositionally biased region" description="Polar residues" evidence="2">
    <location>
        <begin position="577"/>
        <end position="588"/>
    </location>
</feature>
<feature type="region of interest" description="Disordered" evidence="2">
    <location>
        <begin position="764"/>
        <end position="783"/>
    </location>
</feature>
<feature type="region of interest" description="Disordered" evidence="2">
    <location>
        <begin position="570"/>
        <end position="605"/>
    </location>
</feature>
<protein>
    <recommendedName>
        <fullName evidence="3">Rho-GAP domain-containing protein</fullName>
    </recommendedName>
</protein>
<name>A0A1A9WLZ2_9MUSC</name>
<dbReference type="GO" id="GO:0005096">
    <property type="term" value="F:GTPase activator activity"/>
    <property type="evidence" value="ECO:0007669"/>
    <property type="project" value="UniProtKB-KW"/>
</dbReference>
<feature type="compositionally biased region" description="Polar residues" evidence="2">
    <location>
        <begin position="1190"/>
        <end position="1208"/>
    </location>
</feature>
<evidence type="ECO:0000313" key="5">
    <source>
        <dbReference type="Proteomes" id="UP000091820"/>
    </source>
</evidence>
<dbReference type="SUPFAM" id="SSF48350">
    <property type="entry name" value="GTPase activation domain, GAP"/>
    <property type="match status" value="1"/>
</dbReference>
<feature type="region of interest" description="Disordered" evidence="2">
    <location>
        <begin position="458"/>
        <end position="493"/>
    </location>
</feature>
<reference evidence="4" key="2">
    <citation type="submission" date="2020-05" db="UniProtKB">
        <authorList>
            <consortium name="EnsemblMetazoa"/>
        </authorList>
    </citation>
    <scope>IDENTIFICATION</scope>
    <source>
        <strain evidence="4">IAEA</strain>
    </source>
</reference>
<feature type="region of interest" description="Disordered" evidence="2">
    <location>
        <begin position="1190"/>
        <end position="1237"/>
    </location>
</feature>
<feature type="region of interest" description="Disordered" evidence="2">
    <location>
        <begin position="258"/>
        <end position="293"/>
    </location>
</feature>
<dbReference type="VEuPathDB" id="VectorBase:GBRI024404"/>
<accession>A0A1A9WLZ2</accession>
<feature type="region of interest" description="Disordered" evidence="2">
    <location>
        <begin position="797"/>
        <end position="820"/>
    </location>
</feature>
<dbReference type="Pfam" id="PF00620">
    <property type="entry name" value="RhoGAP"/>
    <property type="match status" value="1"/>
</dbReference>
<reference evidence="5" key="1">
    <citation type="submission" date="2014-03" db="EMBL/GenBank/DDBJ databases">
        <authorList>
            <person name="Aksoy S."/>
            <person name="Warren W."/>
            <person name="Wilson R.K."/>
        </authorList>
    </citation>
    <scope>NUCLEOTIDE SEQUENCE [LARGE SCALE GENOMIC DNA]</scope>
    <source>
        <strain evidence="5">IAEA</strain>
    </source>
</reference>
<keyword evidence="1" id="KW-0343">GTPase activation</keyword>
<dbReference type="EnsemblMetazoa" id="GBRI024404-RA">
    <property type="protein sequence ID" value="GBRI024404-PA"/>
    <property type="gene ID" value="GBRI024404"/>
</dbReference>
<organism evidence="4 5">
    <name type="scientific">Glossina brevipalpis</name>
    <dbReference type="NCBI Taxonomy" id="37001"/>
    <lineage>
        <taxon>Eukaryota</taxon>
        <taxon>Metazoa</taxon>
        <taxon>Ecdysozoa</taxon>
        <taxon>Arthropoda</taxon>
        <taxon>Hexapoda</taxon>
        <taxon>Insecta</taxon>
        <taxon>Pterygota</taxon>
        <taxon>Neoptera</taxon>
        <taxon>Endopterygota</taxon>
        <taxon>Diptera</taxon>
        <taxon>Brachycera</taxon>
        <taxon>Muscomorpha</taxon>
        <taxon>Hippoboscoidea</taxon>
        <taxon>Glossinidae</taxon>
        <taxon>Glossina</taxon>
    </lineage>
</organism>
<dbReference type="SMART" id="SM00324">
    <property type="entry name" value="RhoGAP"/>
    <property type="match status" value="1"/>
</dbReference>
<proteinExistence type="predicted"/>
<evidence type="ECO:0000259" key="3">
    <source>
        <dbReference type="PROSITE" id="PS50238"/>
    </source>
</evidence>
<feature type="compositionally biased region" description="Low complexity" evidence="2">
    <location>
        <begin position="482"/>
        <end position="493"/>
    </location>
</feature>
<dbReference type="InterPro" id="IPR037863">
    <property type="entry name" value="RHOGAP6/36"/>
</dbReference>
<dbReference type="PANTHER" id="PTHR12635:SF7">
    <property type="entry name" value="RHO GTPASE ACTIVATING PROTEIN 6-RELATED"/>
    <property type="match status" value="1"/>
</dbReference>
<evidence type="ECO:0000256" key="2">
    <source>
        <dbReference type="SAM" id="MobiDB-lite"/>
    </source>
</evidence>